<feature type="transmembrane region" description="Helical" evidence="3">
    <location>
        <begin position="121"/>
        <end position="141"/>
    </location>
</feature>
<accession>A0AAN6HBT9</accession>
<evidence type="ECO:0000259" key="4">
    <source>
        <dbReference type="PROSITE" id="PS50850"/>
    </source>
</evidence>
<dbReference type="Pfam" id="PF07690">
    <property type="entry name" value="MFS_1"/>
    <property type="match status" value="1"/>
</dbReference>
<evidence type="ECO:0000313" key="5">
    <source>
        <dbReference type="EMBL" id="KAK0963453.1"/>
    </source>
</evidence>
<feature type="transmembrane region" description="Helical" evidence="3">
    <location>
        <begin position="6"/>
        <end position="27"/>
    </location>
</feature>
<dbReference type="AlphaFoldDB" id="A0AAN6HBT9"/>
<keyword evidence="3" id="KW-0472">Membrane</keyword>
<dbReference type="InterPro" id="IPR036259">
    <property type="entry name" value="MFS_trans_sf"/>
</dbReference>
<feature type="transmembrane region" description="Helical" evidence="3">
    <location>
        <begin position="91"/>
        <end position="109"/>
    </location>
</feature>
<comment type="caution">
    <text evidence="5">The sequence shown here is derived from an EMBL/GenBank/DDBJ whole genome shotgun (WGS) entry which is preliminary data.</text>
</comment>
<comment type="subcellular location">
    <subcellularLocation>
        <location evidence="1">Membrane</location>
        <topology evidence="1">Multi-pass membrane protein</topology>
    </subcellularLocation>
</comment>
<feature type="transmembrane region" description="Helical" evidence="3">
    <location>
        <begin position="60"/>
        <end position="79"/>
    </location>
</feature>
<dbReference type="PROSITE" id="PS50850">
    <property type="entry name" value="MFS"/>
    <property type="match status" value="1"/>
</dbReference>
<name>A0AAN6HBT9_9PEZI</name>
<dbReference type="InterPro" id="IPR011701">
    <property type="entry name" value="MFS"/>
</dbReference>
<keyword evidence="3" id="KW-0812">Transmembrane</keyword>
<dbReference type="InterPro" id="IPR050327">
    <property type="entry name" value="Proton-linked_MCT"/>
</dbReference>
<feature type="transmembrane region" description="Helical" evidence="3">
    <location>
        <begin position="34"/>
        <end position="54"/>
    </location>
</feature>
<evidence type="ECO:0000256" key="2">
    <source>
        <dbReference type="ARBA" id="ARBA00006727"/>
    </source>
</evidence>
<proteinExistence type="inferred from homology"/>
<comment type="similarity">
    <text evidence="2">Belongs to the major facilitator superfamily. Monocarboxylate porter (TC 2.A.1.13) family.</text>
</comment>
<feature type="domain" description="Major facilitator superfamily (MFS) profile" evidence="4">
    <location>
        <begin position="1"/>
        <end position="154"/>
    </location>
</feature>
<reference evidence="5" key="1">
    <citation type="submission" date="2023-06" db="EMBL/GenBank/DDBJ databases">
        <title>Black Yeasts Isolated from many extreme environments.</title>
        <authorList>
            <person name="Coleine C."/>
            <person name="Stajich J.E."/>
            <person name="Selbmann L."/>
        </authorList>
    </citation>
    <scope>NUCLEOTIDE SEQUENCE</scope>
    <source>
        <strain evidence="5">CCFEE 5200</strain>
    </source>
</reference>
<dbReference type="Proteomes" id="UP001175353">
    <property type="component" value="Unassembled WGS sequence"/>
</dbReference>
<dbReference type="GO" id="GO:0022857">
    <property type="term" value="F:transmembrane transporter activity"/>
    <property type="evidence" value="ECO:0007669"/>
    <property type="project" value="InterPro"/>
</dbReference>
<dbReference type="PANTHER" id="PTHR11360:SF250">
    <property type="entry name" value="MFS-TYPE TRANSPORTER AFUA_1G00970"/>
    <property type="match status" value="1"/>
</dbReference>
<evidence type="ECO:0000256" key="1">
    <source>
        <dbReference type="ARBA" id="ARBA00004141"/>
    </source>
</evidence>
<evidence type="ECO:0000313" key="6">
    <source>
        <dbReference type="Proteomes" id="UP001175353"/>
    </source>
</evidence>
<dbReference type="EMBL" id="JAUJLE010000276">
    <property type="protein sequence ID" value="KAK0963453.1"/>
    <property type="molecule type" value="Genomic_DNA"/>
</dbReference>
<protein>
    <recommendedName>
        <fullName evidence="4">Major facilitator superfamily (MFS) profile domain-containing protein</fullName>
    </recommendedName>
</protein>
<gene>
    <name evidence="5" type="ORF">LTR91_018963</name>
</gene>
<dbReference type="GO" id="GO:0016020">
    <property type="term" value="C:membrane"/>
    <property type="evidence" value="ECO:0007669"/>
    <property type="project" value="UniProtKB-SubCell"/>
</dbReference>
<dbReference type="Gene3D" id="1.20.1250.20">
    <property type="entry name" value="MFS general substrate transporter like domains"/>
    <property type="match status" value="1"/>
</dbReference>
<sequence>MTPTLAFYLVSIVNGASLFGRILSGIVADRFGRFNMLAASAFAAGIITFCWTTATSAAGLVVWTVAFGFASGAILSLQLACATTLADPSSAATVVGAVVGSTSLASLFATPIAGELIKHGYIAPSCFSGAMLLVGGCLIAGSRFSQSRSLTARI</sequence>
<keyword evidence="3" id="KW-1133">Transmembrane helix</keyword>
<evidence type="ECO:0000256" key="3">
    <source>
        <dbReference type="SAM" id="Phobius"/>
    </source>
</evidence>
<dbReference type="PANTHER" id="PTHR11360">
    <property type="entry name" value="MONOCARBOXYLATE TRANSPORTER"/>
    <property type="match status" value="1"/>
</dbReference>
<dbReference type="SUPFAM" id="SSF103473">
    <property type="entry name" value="MFS general substrate transporter"/>
    <property type="match status" value="1"/>
</dbReference>
<dbReference type="InterPro" id="IPR020846">
    <property type="entry name" value="MFS_dom"/>
</dbReference>
<keyword evidence="6" id="KW-1185">Reference proteome</keyword>
<organism evidence="5 6">
    <name type="scientific">Friedmanniomyces endolithicus</name>
    <dbReference type="NCBI Taxonomy" id="329885"/>
    <lineage>
        <taxon>Eukaryota</taxon>
        <taxon>Fungi</taxon>
        <taxon>Dikarya</taxon>
        <taxon>Ascomycota</taxon>
        <taxon>Pezizomycotina</taxon>
        <taxon>Dothideomycetes</taxon>
        <taxon>Dothideomycetidae</taxon>
        <taxon>Mycosphaerellales</taxon>
        <taxon>Teratosphaeriaceae</taxon>
        <taxon>Friedmanniomyces</taxon>
    </lineage>
</organism>